<feature type="compositionally biased region" description="Low complexity" evidence="2">
    <location>
        <begin position="4130"/>
        <end position="4161"/>
    </location>
</feature>
<feature type="compositionally biased region" description="Polar residues" evidence="2">
    <location>
        <begin position="1014"/>
        <end position="1028"/>
    </location>
</feature>
<feature type="compositionally biased region" description="Polar residues" evidence="2">
    <location>
        <begin position="150"/>
        <end position="163"/>
    </location>
</feature>
<feature type="compositionally biased region" description="Polar residues" evidence="2">
    <location>
        <begin position="7056"/>
        <end position="7068"/>
    </location>
</feature>
<feature type="compositionally biased region" description="Low complexity" evidence="2">
    <location>
        <begin position="7554"/>
        <end position="7574"/>
    </location>
</feature>
<feature type="compositionally biased region" description="Basic and acidic residues" evidence="2">
    <location>
        <begin position="1434"/>
        <end position="1446"/>
    </location>
</feature>
<feature type="compositionally biased region" description="Basic and acidic residues" evidence="2">
    <location>
        <begin position="4559"/>
        <end position="4621"/>
    </location>
</feature>
<feature type="compositionally biased region" description="Basic and acidic residues" evidence="2">
    <location>
        <begin position="1594"/>
        <end position="1606"/>
    </location>
</feature>
<feature type="compositionally biased region" description="Polar residues" evidence="2">
    <location>
        <begin position="7481"/>
        <end position="7493"/>
    </location>
</feature>
<feature type="compositionally biased region" description="Low complexity" evidence="2">
    <location>
        <begin position="4195"/>
        <end position="4208"/>
    </location>
</feature>
<feature type="compositionally biased region" description="Low complexity" evidence="2">
    <location>
        <begin position="5589"/>
        <end position="5598"/>
    </location>
</feature>
<feature type="region of interest" description="Disordered" evidence="2">
    <location>
        <begin position="7224"/>
        <end position="7262"/>
    </location>
</feature>
<feature type="compositionally biased region" description="Basic and acidic residues" evidence="2">
    <location>
        <begin position="3509"/>
        <end position="3519"/>
    </location>
</feature>
<proteinExistence type="predicted"/>
<feature type="region of interest" description="Disordered" evidence="2">
    <location>
        <begin position="1564"/>
        <end position="1606"/>
    </location>
</feature>
<dbReference type="OrthoDB" id="20872at2759"/>
<feature type="compositionally biased region" description="Basic and acidic residues" evidence="2">
    <location>
        <begin position="6130"/>
        <end position="6153"/>
    </location>
</feature>
<feature type="region of interest" description="Disordered" evidence="2">
    <location>
        <begin position="7153"/>
        <end position="7188"/>
    </location>
</feature>
<feature type="region of interest" description="Disordered" evidence="2">
    <location>
        <begin position="6508"/>
        <end position="6602"/>
    </location>
</feature>
<feature type="compositionally biased region" description="Basic and acidic residues" evidence="2">
    <location>
        <begin position="1392"/>
        <end position="1426"/>
    </location>
</feature>
<dbReference type="GeneID" id="117644674"/>
<feature type="region of interest" description="Disordered" evidence="2">
    <location>
        <begin position="4451"/>
        <end position="4621"/>
    </location>
</feature>
<feature type="compositionally biased region" description="Low complexity" evidence="2">
    <location>
        <begin position="6676"/>
        <end position="6710"/>
    </location>
</feature>
<feature type="compositionally biased region" description="Acidic residues" evidence="2">
    <location>
        <begin position="7081"/>
        <end position="7090"/>
    </location>
</feature>
<feature type="region of interest" description="Disordered" evidence="2">
    <location>
        <begin position="4231"/>
        <end position="4256"/>
    </location>
</feature>
<feature type="compositionally biased region" description="Polar residues" evidence="2">
    <location>
        <begin position="4038"/>
        <end position="4056"/>
    </location>
</feature>
<feature type="compositionally biased region" description="Low complexity" evidence="2">
    <location>
        <begin position="6387"/>
        <end position="6403"/>
    </location>
</feature>
<feature type="region of interest" description="Disordered" evidence="2">
    <location>
        <begin position="1702"/>
        <end position="1892"/>
    </location>
</feature>
<feature type="compositionally biased region" description="Basic and acidic residues" evidence="2">
    <location>
        <begin position="5407"/>
        <end position="5417"/>
    </location>
</feature>
<evidence type="ECO:0000256" key="2">
    <source>
        <dbReference type="SAM" id="MobiDB-lite"/>
    </source>
</evidence>
<feature type="compositionally biased region" description="Basic and acidic residues" evidence="2">
    <location>
        <begin position="731"/>
        <end position="744"/>
    </location>
</feature>
<feature type="region of interest" description="Disordered" evidence="2">
    <location>
        <begin position="7508"/>
        <end position="7574"/>
    </location>
</feature>
<feature type="compositionally biased region" description="Basic and acidic residues" evidence="2">
    <location>
        <begin position="1742"/>
        <end position="1765"/>
    </location>
</feature>
<feature type="region of interest" description="Disordered" evidence="2">
    <location>
        <begin position="5364"/>
        <end position="5598"/>
    </location>
</feature>
<feature type="coiled-coil region" evidence="1">
    <location>
        <begin position="6967"/>
        <end position="6994"/>
    </location>
</feature>
<feature type="region of interest" description="Disordered" evidence="2">
    <location>
        <begin position="6130"/>
        <end position="6206"/>
    </location>
</feature>
<feature type="region of interest" description="Disordered" evidence="2">
    <location>
        <begin position="4356"/>
        <end position="4434"/>
    </location>
</feature>
<feature type="compositionally biased region" description="Basic and acidic residues" evidence="2">
    <location>
        <begin position="1878"/>
        <end position="1892"/>
    </location>
</feature>
<feature type="compositionally biased region" description="Basic and acidic residues" evidence="2">
    <location>
        <begin position="5909"/>
        <end position="5918"/>
    </location>
</feature>
<feature type="compositionally biased region" description="Polar residues" evidence="2">
    <location>
        <begin position="7233"/>
        <end position="7247"/>
    </location>
</feature>
<dbReference type="RefSeq" id="XP_034240176.1">
    <property type="nucleotide sequence ID" value="XM_034384285.1"/>
</dbReference>
<feature type="region of interest" description="Disordered" evidence="2">
    <location>
        <begin position="3455"/>
        <end position="3474"/>
    </location>
</feature>
<feature type="compositionally biased region" description="Polar residues" evidence="2">
    <location>
        <begin position="4485"/>
        <end position="4512"/>
    </location>
</feature>
<feature type="compositionally biased region" description="Low complexity" evidence="2">
    <location>
        <begin position="4286"/>
        <end position="4300"/>
    </location>
</feature>
<feature type="region of interest" description="Disordered" evidence="2">
    <location>
        <begin position="3493"/>
        <end position="3522"/>
    </location>
</feature>
<feature type="compositionally biased region" description="Basic and acidic residues" evidence="2">
    <location>
        <begin position="6763"/>
        <end position="6777"/>
    </location>
</feature>
<feature type="compositionally biased region" description="Basic and acidic residues" evidence="2">
    <location>
        <begin position="1828"/>
        <end position="1843"/>
    </location>
</feature>
<dbReference type="Gene3D" id="1.20.120.20">
    <property type="entry name" value="Apolipoprotein"/>
    <property type="match status" value="8"/>
</dbReference>
<feature type="region of interest" description="Disordered" evidence="2">
    <location>
        <begin position="7410"/>
        <end position="7432"/>
    </location>
</feature>
<dbReference type="InParanoid" id="A0A6P8YSW0"/>
<feature type="compositionally biased region" description="Basic and acidic residues" evidence="2">
    <location>
        <begin position="5883"/>
        <end position="5902"/>
    </location>
</feature>
<accession>A0A6P8YSW0</accession>
<dbReference type="Proteomes" id="UP000515158">
    <property type="component" value="Unplaced"/>
</dbReference>
<feature type="compositionally biased region" description="Basic and acidic residues" evidence="2">
    <location>
        <begin position="4794"/>
        <end position="4818"/>
    </location>
</feature>
<feature type="region of interest" description="Disordered" evidence="2">
    <location>
        <begin position="977"/>
        <end position="1033"/>
    </location>
</feature>
<feature type="region of interest" description="Disordered" evidence="2">
    <location>
        <begin position="6614"/>
        <end position="6870"/>
    </location>
</feature>
<feature type="compositionally biased region" description="Basic and acidic residues" evidence="2">
    <location>
        <begin position="4088"/>
        <end position="4100"/>
    </location>
</feature>
<feature type="compositionally biased region" description="Polar residues" evidence="2">
    <location>
        <begin position="5423"/>
        <end position="5437"/>
    </location>
</feature>
<feature type="region of interest" description="Disordered" evidence="2">
    <location>
        <begin position="5269"/>
        <end position="5290"/>
    </location>
</feature>
<organism evidence="4">
    <name type="scientific">Thrips palmi</name>
    <name type="common">Melon thrips</name>
    <dbReference type="NCBI Taxonomy" id="161013"/>
    <lineage>
        <taxon>Eukaryota</taxon>
        <taxon>Metazoa</taxon>
        <taxon>Ecdysozoa</taxon>
        <taxon>Arthropoda</taxon>
        <taxon>Hexapoda</taxon>
        <taxon>Insecta</taxon>
        <taxon>Pterygota</taxon>
        <taxon>Neoptera</taxon>
        <taxon>Paraneoptera</taxon>
        <taxon>Thysanoptera</taxon>
        <taxon>Terebrantia</taxon>
        <taxon>Thripoidea</taxon>
        <taxon>Thripidae</taxon>
        <taxon>Thrips</taxon>
    </lineage>
</organism>
<feature type="compositionally biased region" description="Polar residues" evidence="2">
    <location>
        <begin position="6625"/>
        <end position="6644"/>
    </location>
</feature>
<feature type="region of interest" description="Disordered" evidence="2">
    <location>
        <begin position="5825"/>
        <end position="5863"/>
    </location>
</feature>
<keyword evidence="1" id="KW-0175">Coiled coil</keyword>
<feature type="region of interest" description="Disordered" evidence="2">
    <location>
        <begin position="3286"/>
        <end position="3312"/>
    </location>
</feature>
<feature type="compositionally biased region" description="Basic and acidic residues" evidence="2">
    <location>
        <begin position="4358"/>
        <end position="4367"/>
    </location>
</feature>
<feature type="compositionally biased region" description="Basic and acidic residues" evidence="2">
    <location>
        <begin position="1569"/>
        <end position="1578"/>
    </location>
</feature>
<feature type="compositionally biased region" description="Polar residues" evidence="2">
    <location>
        <begin position="1787"/>
        <end position="1805"/>
    </location>
</feature>
<feature type="compositionally biased region" description="Polar residues" evidence="2">
    <location>
        <begin position="4744"/>
        <end position="4764"/>
    </location>
</feature>
<feature type="compositionally biased region" description="Polar residues" evidence="2">
    <location>
        <begin position="4184"/>
        <end position="4194"/>
    </location>
</feature>
<dbReference type="KEGG" id="tpal:117644674"/>
<feature type="compositionally biased region" description="Low complexity" evidence="2">
    <location>
        <begin position="860"/>
        <end position="871"/>
    </location>
</feature>
<feature type="compositionally biased region" description="Polar residues" evidence="2">
    <location>
        <begin position="6424"/>
        <end position="6442"/>
    </location>
</feature>
<feature type="region of interest" description="Disordered" evidence="2">
    <location>
        <begin position="5638"/>
        <end position="5675"/>
    </location>
</feature>
<feature type="region of interest" description="Disordered" evidence="2">
    <location>
        <begin position="4733"/>
        <end position="4820"/>
    </location>
</feature>
<feature type="compositionally biased region" description="Basic and acidic residues" evidence="2">
    <location>
        <begin position="83"/>
        <end position="96"/>
    </location>
</feature>
<feature type="region of interest" description="Disordered" evidence="2">
    <location>
        <begin position="4268"/>
        <end position="4303"/>
    </location>
</feature>
<feature type="region of interest" description="Disordered" evidence="2">
    <location>
        <begin position="7040"/>
        <end position="7136"/>
    </location>
</feature>
<feature type="compositionally biased region" description="Basic and acidic residues" evidence="2">
    <location>
        <begin position="6548"/>
        <end position="6557"/>
    </location>
</feature>
<feature type="region of interest" description="Disordered" evidence="2">
    <location>
        <begin position="5875"/>
        <end position="5958"/>
    </location>
</feature>
<feature type="compositionally biased region" description="Basic residues" evidence="2">
    <location>
        <begin position="1381"/>
        <end position="1391"/>
    </location>
</feature>
<feature type="compositionally biased region" description="Polar residues" evidence="2">
    <location>
        <begin position="1579"/>
        <end position="1589"/>
    </location>
</feature>
<feature type="compositionally biased region" description="Basic and acidic residues" evidence="2">
    <location>
        <begin position="872"/>
        <end position="882"/>
    </location>
</feature>
<feature type="compositionally biased region" description="Polar residues" evidence="2">
    <location>
        <begin position="4010"/>
        <end position="4030"/>
    </location>
</feature>
<feature type="region of interest" description="Disordered" evidence="2">
    <location>
        <begin position="3927"/>
        <end position="4218"/>
    </location>
</feature>
<feature type="compositionally biased region" description="Basic and acidic residues" evidence="2">
    <location>
        <begin position="7071"/>
        <end position="7080"/>
    </location>
</feature>
<feature type="compositionally biased region" description="Low complexity" evidence="2">
    <location>
        <begin position="3366"/>
        <end position="3380"/>
    </location>
</feature>
<evidence type="ECO:0000256" key="1">
    <source>
        <dbReference type="SAM" id="Coils"/>
    </source>
</evidence>
<feature type="compositionally biased region" description="Pro residues" evidence="2">
    <location>
        <begin position="7803"/>
        <end position="7816"/>
    </location>
</feature>
<feature type="compositionally biased region" description="Low complexity" evidence="2">
    <location>
        <begin position="1731"/>
        <end position="1741"/>
    </location>
</feature>
<feature type="region of interest" description="Disordered" evidence="2">
    <location>
        <begin position="3803"/>
        <end position="3834"/>
    </location>
</feature>
<reference evidence="4" key="1">
    <citation type="submission" date="2025-08" db="UniProtKB">
        <authorList>
            <consortium name="RefSeq"/>
        </authorList>
    </citation>
    <scope>IDENTIFICATION</scope>
    <source>
        <tissue evidence="4">Total insect</tissue>
    </source>
</reference>
<feature type="compositionally biased region" description="Polar residues" evidence="2">
    <location>
        <begin position="5383"/>
        <end position="5399"/>
    </location>
</feature>
<feature type="region of interest" description="Disordered" evidence="2">
    <location>
        <begin position="6255"/>
        <end position="6408"/>
    </location>
</feature>
<feature type="region of interest" description="Disordered" evidence="2">
    <location>
        <begin position="7793"/>
        <end position="7856"/>
    </location>
</feature>
<sequence length="7856" mass="852865">MEANGPVTCPVCWLHAAVAAGVSSPQEDEDLDADSFQEQFLLETPPVGSRLGFIAIPDESDDEEAARTPLRPSAPPAPSLLVAEKRAISAREHKMDQMGAEFKSPTSPEEEKGAADEKHAEHRKDVDRLTGGVGDEDEASTSDAKKHTSRSTSPVSRVAQTPPTLELVIGHKKVRTRDASASSESRVTLYGSQDVEISIRSESHISVTRRESTSTSAPCDADVTEETETTVRRAPAQRSKAAYKDQSSPESSGIFILPSKKDRKREETVLFSGEESVYRYDQGDAIVASVDSPGTDESASHLITDTGISLTRGTTETSPALQPARGRVDRDEEAEESELTDAGLSPIQPDDIGLPVTDMKFYDEEVTLVSFAEMGTSPHDYHIESSSVALSPIEIPTSEASVYTDSIDTKDAGVSPIGSDDESLKQLSSLSASAPIPLESDSYIGNLSESIGTASEFVRDVDRTGGANDQGVETQAKTFRSELVINVGADEAMSATKDLSPPKQLGPKVKELQKVFSESIEKDDVKRVADDDSEEENLSSHPGVFKIVEEIEDSLGTPKHARRSSSKDSPPRDLGLQLTSQEESPVELTEAEEVLTRLEHLYPSSTAEVPGGQGELKKPSHSVTETTISKEIAFSSTEQSSVEVTKIEAQRESTKFITVETVREDIKKEDLLASSVIISIDKTTHEISQVGTTKQETKTESSSVEQNLTTAVDAMEKLRETVIKGISESSGSEKEQTETIHVSHAETTSSHKSPTEVKDSLLAAQETLQRIQQTLDATDSSSLTTAAGAQEPLQLLPETPRDLETNLASAKETLERIQKSLDDRVTERRDDKKAPVGRLAPDGSPEVLSPSAQVEEDSASTESSATLSVLEVKSEASTHRDTVGPSIKDAPNVDESLDVGFGKKDPGDPRPRSLQKGSDNVVTERDVSDLMSEVAECTRQIKQEVRQLKPDLTPTPEGADLGTLNLALARATGMSLIPEVTSQQASDSPSTKGEVAEDVDVDTRPRSSPDEPTVLSSNVGTGTPSESTPDVDPVLESLEAVNKEKVDEGSEKGGDLADGIRVIESELRSALIVGVAVGQSMAVDAASISSKDTSESKGKTYVHLVKGEKDKVNDVIKGSGDKEIHKSILSVLPDLKVTTDQDIASKFDEKLDKLARDTATAAEEVDRAQKEVQDSIADAESAIKSLKGDSFDIMSPIDEAQKHVDNTNLDGKILSKPVQLDTSTVRTVTQSLLDAERGLTLDKTTETNSQIIEETRRGKDELVAVGNTGSALAQANLELQKEKDVKDQKVKKEMLKAAEILQKETTDKTDEQIIIEVEEILEKDIEMPAGDSQESTPEARHKIRGKVKEAKRAVGGFFGSLMGRSRDSDSEQESSDSQRHPAPKKSKKKKREKDIKEEVSTSETVEKDAKPNTLPETKDTALDDRQITQAFLKNETEMYEPSRDDLLFADDADEQQKSGETVKAQQTEPEEQKQDHGKHKKEKEPKKKISFFGALRGKSKDSDEKEQSMDTSSKGAETKHTETQEKITTENERQEQEKQLPNLDADIVTDLKATQDFLQTEQKLYVPEKQGHTDERESITVTPDTSLQATEIIDETHDKDKKTEDTKIKVKEAKKSVSGFFGSLLSKSKESDEPEADKESEPKKTGRNKNENAEGDGQDTDIRAPNGSEKESLSIHIETTKTFLANEQSAYVKETNETKVPYLEETKVETHQKKEETEKIGKEKQKELKKPSGGFFGSLLGKGREATDISQKDKKTGDKSIKKQGGDITTQHTVIQAEELKQKQENTETTVSRDIQTISETSEIPRTQRESPDQEQVAKAMTVSDTTDDTKKNRTKDNLEKTRMFLTNEQESYVKDETISKTDKKDHTEEVITGATDSVEHEKDELGKKSKSKVKDAKKAVGGFFGSLMGKGKEAVDTVSEKVEETAKDASESVTAEVADLSQKVEDKADKVKAASSEVATDVKDAAEAVTDGVKSGVETAVTAVDDVVTGAEKAVDETVEEGKELVHDVKDSVVEAKDHTVEALTAAKDSVEHEKDELGKKSKSKVKDAKKAVGGFFGSLMGKGKEAVDTVSEKVEETAKDASESVAAEVADLSQKVEDKADKVKAASSEVATDVKDAAEAVTDGVKSGVETAVTAVDDAVTGAEKAVDETVEEGKELVHDVKDSVVEAKDHTVEALTAAKDSVEHEKDELGKKSKSKVKDAKKAVGGFFGSLMGKGKEAVDTVSEKVEETAKDASESVTAEVADLSQKVEDKADKVKAASSEVATDVKDAAEAVTDGVKSGVETAVTAVDDAVTGAEKAVDETVEEGKELVHDVKDSVVEAKDHTVEALTAAKDSVEHEKDELGKKSKSKVKDAKKAVGGFFGSLMGKGKEAVDTVSEKVEETAKDASESVTAEVADLSQKVEDKADKVKAASSEVATDVKDAAEAVTDGVKSGVETAVTAVDDAVTGAEKAVDETVEEGKELVHDVKDSVVEAKDHTVEALTAAKDSVEHEKDELGKKSKSKVKDAKKAVGGFFGSLMGKGKEAVDTVSEKVEETAKDASESVTAEVADLSQKVEDKADKVKAASSEVATDDAAEAVTDGVKSGVETAVTAVDDAVTGAEKAVDETVEEGKELVHDVKDSVVEAKDHTVEALTAAKDSVEHEKDELGKKSKSKVKDAKKAVGGFFGSLMGKDGVTGAEKAVDETVEEGKELVHDVKDSVVEAKDHTVEALTAAKDSVEHEKDELGKKSKSKVKDAKKAVGGFFGSLMGKGKEAVDTVSEKVEETAKDASESVAAEVADLSQKVEDKADKVKAASSEVATDVKDAAEAVTDGVKSGVETAVTAVDDAVTGAEKAVDETVEEGKELVHDVKDSVVEAKDHTVEALTAAKDSVEHEKDELGKKSKSKVKDAKKAVGGFFGSLMGKGKEAVDTVSEKVEETAKDASESVTAEVADLSQKVEDKADKVKAASSEVATDVKDAAEAVTDGVKSGVETAVTAVDDAVTGAEKAVDETVEDGKQLVHDVKDSVVEAKDHTVEALTAAKDSVEHEKDELGKKSKSKVKDAKKAVGGFFGSLMGKGKEAVDTVSEKVEETAKDASESVTAEVADLSQKVEDKADKVKAASSEVATDVKDAAEAVTDGVKSGVETAVTAADKAVAGAEKVLDYSEMEHHEIASGMKYASDSNSPDIFEKVDDTSAIIDVLSQSGIGGQITFKTSTLSQSSGMSVKCEVDIAESLIERSEVISSTSESVLPSVQRDRSIDSDLVLETCVKIDSVTHVFESSSHSSGERVIISSKISHMELPDIVSSKHDGGSYGTALNSQANENDPHHFDAFDSVTETSMSSTFVKSSLETSSEVLKSSSPIDHVASSSQMALSLDRLGSESTLPEPSAVSPAISSSPVHSEKHDSCEKPVLEEIVVPSRLIGVESLPADSGCEEPVCVQKIIKKPPVDELLDDLAMDLSEFRVVGKDELHHSSRKISPVHSRSPRDLTSVDSAATPVVADEELCVRRVARELDDSEHESPSVDTVSESEKPFDKVGDGFKSPLDETAQFLAEERRLYQSVVPRSDEKPDIGEMIVSITPSALELDFVAKEAQELQSEKKSGKSSEQVASPKKSPKTSEVVVTEQLEKEISLTFSEPVEKNVRLSKMEQSSSLKSQDKPEQITLLLTKGSVSESDIVTSSTHIPPSIGFSGSHHKDDTIQVETQSKGNVVRTSHISSITDISLPSDTVESKVKVVTELTGAEETSLGTTAPIAELDNLIVNQEILVVDNSQGSAGLYSSTVYKSPASETAARPEGIAFCLDTAAEEASSDVTDVSITTVSEAAETGSSFEISDTSIDRDSLTGAGESTGNGDSSVLSTCRIVSGEMRPASRISCTFSSSQDIDSERDSSVRDIDVLSGTESNEHIEEDIVSTQGLLTEAHDTDQEHSWVRTEDIISDDAIEITVRENVSTQASDNSEDSSDLTTSHGIKKETQPLSHVLMEEGRQNFGKKKTEFTSLRTQGKDSAEKVRHTRQQTSKPLSSGKAAVSRDATTSRKVASSDAGSKKSTLSLGKDGVEKSSTPKATKTISKKTSLTETGKDYVSPYRQTSRSESVPKPRPMFHYMQSTKSRDAKLEKEASEVSRTQSQASSREGSPLKKPAVQQYKQAAHSRPSSVSSTSSSVRRVSESSSASSTRSSVTRTKVLQPASTSTTKTDQKSQKEVTRSATSTRTHLTSRVSSVEQSKSSTVLASSQRTAKKTIVAVTEPSKIQRRAIPSQTSTKTKVKPSKTLVKAEEQVPSVDVVSAELESPSVLTESTGPLSSFPESPLAPRRAASAPIPSTKDNVMNYLHPRLQTSLPSSPSKLARASQQGLVTQLLTSEVFTRTVESTEAVEVVYHQPERQRRPTDGEQSFIDTTDSSLSESTAIPSSSTSSDRRRSRSTSPKASKRSDVVSSVDTAETVREPGNTDDIEANGCLEQNKPVGVCRGRLLESQGGVDASKTQPTTLEGSLEEVAEPNAESKRTSQDASSIPSFTGEGSSPKSLDGLNRQSVVEETIVKAAVNPVPSRDSNGKYDKEVDKKKEKKEKEKEEKERKKKEKKERELKEKEEKDRKEREKKERKEQEKREKEERQRREKEEKRNKTLKEKADKEKMEKEKKIIAKNPRFEKEGSIENKGVVEDIFVKATKDSPQVSQTSFVVVRKVDPASVAAPAESHGSVEVVPTSQLLAKQTKDDTTTVNDVEQQQKERALHASFVRTTSLIDTKALIDNEQAHSLAQHGPARALSLQSATHESDKLQSSPSQEQIKNSEPKELQTSDVTIPSESNTADVPNKRHSSFDKGTLSERVRETSQDSEEHAHPDSVLPKVIQQEKMSLGSAEETHQNISHPVVSTTARIQSCNDAILENSKGSEQSPTPRVDLNISGITRDIEEIISTAAAAVKQPAQSHPPATSIILQGSIPEDIQSENTPTGVVSEQLTEVTTFQVQRDLLEKRSVGKVEEIAALGKVQETHQYQGQVSSEKSFVAPNPIFPLSSETEKRVTFDVPQDAKNCTGSKLTNDTIYATDQKDREKLEEETTTGTLLPEKNVTSQVTTTFKTEKVPVEPGKPPHVVNTVTEKVVSPTGVPEQVVTTVTDKKFFDSGRPDQVTTTITEKKFSETGRPDQVTTTVTEKVFTEMGAPTQIIKTTVTEKMSLVDGKPTEIVKTVETDSPLEEMVTFLSGSTDMLQKSQPLLADLSDDQKQTVHSFLKGADSLPSDSFTTVTTERTVAGPDGKTATVRTQKIFTTEESFDVPLLDEEFLRETPKVTVVTKETTTITSSGAPESTSQDSAPPKEFCYVTTPTMQRRAHSQRRTGEERPLPIDVSYLQDDNSDDEEYIVTEPQEDDRNVEDRYRINSSPEILHLPHSVRETRRLSPDPNRVKFQLGSLDSQDSVSSDPTTPITPSAKVHKFTVERVEEESIGKAIPESSSTAMENSESQPTDAAVSDKKLRRVERHFERMASQSLAEGTTPVRDVDFQRVVSQLSQEEVALSEDEYENLLAQVTTPSDEWDSQGGTDDSPEERTARQFADGLGVGQDGSVAQPLSSYPLPTPSHLDKDDSDPDSEPAIQENIKSYSERRAFWEQKASSGSGETPLTTPITTPGLTFEKSLQAAATVQTAPLPIPRQIRTESVDSEAEYLAQHGRNPGVENVAFNEEEPSAPRRPARMHSVDEYSETPPPVAVRKAIYERSISLPCTDVPDHSKRKRQFEDHLKKEMVAENLMQQLEEEAVPEHKDLPHRSFSEDPEDSLLSDEAFDTEVCSDVSSVKDLALGVDKKQSLEGYMRETAEALVEETMHNAEAIVHRAEEHVIQDPEEEVLEWHGVQDLKNRFEGVATQDTDRRGRENNLDEKTNTELRRESLARTHEITSSKLAEVMQYKGENLSKPSDSLEVHVDKSETEDTEKSRDLDDDIRELERQRRADSRVSSADSKGTRGPGDHQSQSSSEDTQCESDVTPEDQADGHSLYQPHQQIQDIVWEVGVQEQPEPLAEEFVQDILVPSGQLILQNGDYNDNSKEVLYNGSPASAHITEEEARKVAEELVQNIEEEVSKRNIESPIIETIRQIAEEKNLEKREIELMESLLAKKQRDQGHLFSRTDTTTSSMEITDEDLRSSGVEIDLSPTESQSGLYQCMDPRARQEDEKPEALRSEDIDLSDLKPDPIQIDDVPTNDKMHKHFSIIEESDECDTRSDQSDVKTDPSKKQKLNSEPIDELQQSLDAVNEELDEEFIVKSEDTTGNDFRSLHVAQIIEEEPTIECTFETFSTDCIPQGSPTGSTTSSGGKRTPPPKPERKFSAHREGREESTPEICLKLDRPVDRTSENFSIRAESTESQKSSSQDDRSPLSSGDAAKEISDGSGVVRRHASRPEAESSSSGERSGGLHPDRRSGADFDPYSSSSESHYQSFEQSYSRPCSSDVEGLLALTTGSSEYESAIASTRSVTSTEYQTAVSSLSSRESMKSLDSESSGHLASIEVSSEASETLVPSGTDLDDMDDSSINLALDEDLDRRMQEHCDLSRVSTLQSDSRTGKLPSTEISDDDAEDTRDQIETDEEDEIPHIMKRSHEMTFNADTKARLTGRSESSTDAPEDKLASSMDGDTGSVLSMSISSASETVAVKTIIELSRTDSDKMDASGTSELLTASATSQEMSYSSESREEPDDTLAAPTTPRTIDSGTSTPTHQRDTTVSSVTLTTTSVAENGIQSASTQVTSETTSSTSEPPRRSHRRNESTSNFSSFIPPKPASDFDVNTTIKECTVSESAESEVSFSEQAISRREADDTDKKSVDEQLEESYQTEADQAFHREAREGRYLSDDVEPELEQLDGSRPHSQVSKSDSESGHRAVSSGFSDERADSELAEVLRQGSSDTACEDPIDRPLTPEPAEEVQIKPDVAEFSSEALASLSGLDLEYSQAHAFSRTVEYASHVSPLKEKPCVAWEHGGEHEEEMAEAEAAFHMVPHHSPHHGPHHHHPMPETIIEDDDAENNELAAREAALQEQIRRREEHMRSISPANIPDITVTEHMAAILDKDYLYPDLEKDDDEVVEEPVNAMTSVGQQAVPDKKVTSEMESVTESPTSESFEMLEKPDPVEERSEDADDFVMIEEVGREVQESDSEGQGVRISSASIPIRKRESMPDEEEEFIAQSPPPLTRRIMDVKYYGEGGVLADEDDPFRFDTGHGPLDESYEENPPEEEFETEADVEAGKKWIEMQFGGEEPAAVTTGYNYEMDFERGPLEDIKEEDEMGTSSKIGSLGSQKESVGSFGSGSVKESLSSTPEYDVLAGKKYFTRSGEHDDISMSSLQEFESLETQVALDAAHRRMVGSQDSLNGVTKKRVAGDDISLASLADFEKMERACVEAERIEVRARVEEAMLSEIDEGHESQVSDSDETISGAAMKTIGDSDSDDYDKRMFEIDEIIRQAQSNVERFDKPGRVSGGPESFGRGDSLEEVARVPDLEYDAPISLVTSTDSLELRSKCPDSMVTSADSLEVKVSPSPQMLTSTDSIELQQQLKTPLKADIMTDSIELPTDPSHLITSSDSLELETTLERGPEAEDEDASLAGRGSIRSGTGSLYDRSSSSGRDGDLSSLSAQGACARIDPAMLGSTDSLEPTSSTATHATYQYETDSNMSSSFTSGGSNTMVSSTETLEASASMGAEGVWYDETFVEGGPYIRETLEASDDPEYSHVIRRVVQSAPEIRKVTFRGPSADAAMKNLVEQFGPGDQTVETQHVDPDGNVHISRVVQHRVVVQGEVPRTDLTGPELEDYLQRHGMTETDLTTLLASTSSSSQPGAVVATTQQRLTTSHLTGEGAAGPAVPAAPTPVRRPPPPHDISVDDEPEYDVREHDWRFNLQHSAEAPEDEEADSVEEKQ</sequence>
<gene>
    <name evidence="4" type="primary">LOC117644674</name>
</gene>
<feature type="region of interest" description="Disordered" evidence="2">
    <location>
        <begin position="1323"/>
        <end position="1544"/>
    </location>
</feature>
<feature type="compositionally biased region" description="Polar residues" evidence="2">
    <location>
        <begin position="4774"/>
        <end position="4787"/>
    </location>
</feature>
<feature type="compositionally biased region" description="Polar residues" evidence="2">
    <location>
        <begin position="4101"/>
        <end position="4112"/>
    </location>
</feature>
<feature type="compositionally biased region" description="Basic and acidic residues" evidence="2">
    <location>
        <begin position="5833"/>
        <end position="5863"/>
    </location>
</feature>
<feature type="region of interest" description="Disordered" evidence="2">
    <location>
        <begin position="6424"/>
        <end position="6487"/>
    </location>
</feature>
<feature type="compositionally biased region" description="Basic and acidic residues" evidence="2">
    <location>
        <begin position="4174"/>
        <end position="4183"/>
    </location>
</feature>
<feature type="region of interest" description="Disordered" evidence="2">
    <location>
        <begin position="305"/>
        <end position="351"/>
    </location>
</feature>
<feature type="region of interest" description="Disordered" evidence="2">
    <location>
        <begin position="1621"/>
        <end position="1674"/>
    </location>
</feature>
<feature type="compositionally biased region" description="Basic and acidic residues" evidence="2">
    <location>
        <begin position="1498"/>
        <end position="1508"/>
    </location>
</feature>
<feature type="region of interest" description="Disordered" evidence="2">
    <location>
        <begin position="603"/>
        <end position="624"/>
    </location>
</feature>
<feature type="compositionally biased region" description="Basic and acidic residues" evidence="2">
    <location>
        <begin position="197"/>
        <end position="212"/>
    </location>
</feature>
<feature type="compositionally biased region" description="Polar residues" evidence="2">
    <location>
        <begin position="5275"/>
        <end position="5286"/>
    </location>
</feature>
<feature type="compositionally biased region" description="Acidic residues" evidence="2">
    <location>
        <begin position="7172"/>
        <end position="7188"/>
    </location>
</feature>
<feature type="compositionally biased region" description="Basic and acidic residues" evidence="2">
    <location>
        <begin position="3493"/>
        <end position="3502"/>
    </location>
</feature>
<feature type="coiled-coil region" evidence="1">
    <location>
        <begin position="6022"/>
        <end position="6083"/>
    </location>
</feature>
<feature type="compositionally biased region" description="Polar residues" evidence="2">
    <location>
        <begin position="6659"/>
        <end position="6671"/>
    </location>
</feature>
<feature type="compositionally biased region" description="Polar residues" evidence="2">
    <location>
        <begin position="6593"/>
        <end position="6602"/>
    </location>
</feature>
<feature type="region of interest" description="Disordered" evidence="2">
    <location>
        <begin position="7470"/>
        <end position="7493"/>
    </location>
</feature>
<feature type="compositionally biased region" description="Basic and acidic residues" evidence="2">
    <location>
        <begin position="1627"/>
        <end position="1652"/>
    </location>
</feature>
<feature type="compositionally biased region" description="Acidic residues" evidence="2">
    <location>
        <begin position="7843"/>
        <end position="7856"/>
    </location>
</feature>
<feature type="compositionally biased region" description="Low complexity" evidence="2">
    <location>
        <begin position="6264"/>
        <end position="6277"/>
    </location>
</feature>
<feature type="region of interest" description="Disordered" evidence="2">
    <location>
        <begin position="3360"/>
        <end position="3388"/>
    </location>
</feature>
<feature type="region of interest" description="Disordered" evidence="2">
    <location>
        <begin position="3577"/>
        <end position="3602"/>
    </location>
</feature>
<feature type="compositionally biased region" description="Basic and acidic residues" evidence="2">
    <location>
        <begin position="6282"/>
        <end position="6313"/>
    </location>
</feature>
<feature type="compositionally biased region" description="Basic and acidic residues" evidence="2">
    <location>
        <begin position="109"/>
        <end position="128"/>
    </location>
</feature>
<feature type="region of interest" description="Disordered" evidence="2">
    <location>
        <begin position="724"/>
        <end position="926"/>
    </location>
</feature>
<feature type="region of interest" description="Disordered" evidence="2">
    <location>
        <begin position="522"/>
        <end position="590"/>
    </location>
</feature>
<keyword evidence="3" id="KW-1185">Reference proteome</keyword>
<feature type="compositionally biased region" description="Polar residues" evidence="2">
    <location>
        <begin position="4368"/>
        <end position="4377"/>
    </location>
</feature>
<feature type="compositionally biased region" description="Basic and acidic residues" evidence="2">
    <location>
        <begin position="812"/>
        <end position="834"/>
    </location>
</feature>
<feature type="compositionally biased region" description="Basic and acidic residues" evidence="2">
    <location>
        <begin position="1516"/>
        <end position="1538"/>
    </location>
</feature>
<feature type="compositionally biased region" description="Basic and acidic residues" evidence="2">
    <location>
        <begin position="4529"/>
        <end position="4552"/>
    </location>
</feature>
<feature type="compositionally biased region" description="Basic and acidic residues" evidence="2">
    <location>
        <begin position="1852"/>
        <end position="1870"/>
    </location>
</feature>
<feature type="compositionally biased region" description="Basic and acidic residues" evidence="2">
    <location>
        <begin position="6790"/>
        <end position="6803"/>
    </location>
</feature>
<feature type="compositionally biased region" description="Polar residues" evidence="2">
    <location>
        <begin position="980"/>
        <end position="991"/>
    </location>
</feature>
<feature type="region of interest" description="Disordered" evidence="2">
    <location>
        <begin position="51"/>
        <end position="259"/>
    </location>
</feature>
<name>A0A6P8YSW0_THRPL</name>
<feature type="compositionally biased region" description="Basic and acidic residues" evidence="2">
    <location>
        <begin position="901"/>
        <end position="911"/>
    </location>
</feature>
<evidence type="ECO:0000313" key="4">
    <source>
        <dbReference type="RefSeq" id="XP_034240176.1"/>
    </source>
</evidence>
<feature type="compositionally biased region" description="Basic and acidic residues" evidence="2">
    <location>
        <begin position="1702"/>
        <end position="1730"/>
    </location>
</feature>
<feature type="compositionally biased region" description="Polar residues" evidence="2">
    <location>
        <begin position="6466"/>
        <end position="6477"/>
    </location>
</feature>
<feature type="compositionally biased region" description="Polar residues" evidence="2">
    <location>
        <begin position="3803"/>
        <end position="3815"/>
    </location>
</feature>
<feature type="compositionally biased region" description="Polar residues" evidence="2">
    <location>
        <begin position="305"/>
        <end position="320"/>
    </location>
</feature>
<feature type="compositionally biased region" description="Acidic residues" evidence="2">
    <location>
        <begin position="5943"/>
        <end position="5954"/>
    </location>
</feature>
<feature type="compositionally biased region" description="Low complexity" evidence="2">
    <location>
        <begin position="4378"/>
        <end position="4392"/>
    </location>
</feature>
<feature type="compositionally biased region" description="Low complexity" evidence="2">
    <location>
        <begin position="774"/>
        <end position="787"/>
    </location>
</feature>
<feature type="region of interest" description="Disordered" evidence="2">
    <location>
        <begin position="6105"/>
        <end position="6124"/>
    </location>
</feature>
<feature type="compositionally biased region" description="Low complexity" evidence="2">
    <location>
        <begin position="6745"/>
        <end position="6760"/>
    </location>
</feature>
<feature type="compositionally biased region" description="Basic and acidic residues" evidence="2">
    <location>
        <begin position="6180"/>
        <end position="6195"/>
    </location>
</feature>
<feature type="compositionally biased region" description="Acidic residues" evidence="2">
    <location>
        <begin position="6528"/>
        <end position="6547"/>
    </location>
</feature>
<feature type="compositionally biased region" description="Polar residues" evidence="2">
    <location>
        <begin position="4271"/>
        <end position="4284"/>
    </location>
</feature>
<feature type="coiled-coil region" evidence="1">
    <location>
        <begin position="1151"/>
        <end position="1189"/>
    </location>
</feature>
<evidence type="ECO:0000313" key="3">
    <source>
        <dbReference type="Proteomes" id="UP000515158"/>
    </source>
</evidence>
<protein>
    <submittedName>
        <fullName evidence="4">Uncharacterized protein LOC117644674</fullName>
    </submittedName>
</protein>
<feature type="region of interest" description="Disordered" evidence="2">
    <location>
        <begin position="7361"/>
        <end position="7393"/>
    </location>
</feature>